<dbReference type="GO" id="GO:0000978">
    <property type="term" value="F:RNA polymerase II cis-regulatory region sequence-specific DNA binding"/>
    <property type="evidence" value="ECO:0007669"/>
    <property type="project" value="TreeGrafter"/>
</dbReference>
<dbReference type="Gene3D" id="1.10.10.10">
    <property type="entry name" value="Winged helix-like DNA-binding domain superfamily/Winged helix DNA-binding domain"/>
    <property type="match status" value="2"/>
</dbReference>
<keyword evidence="5" id="KW-0805">Transcription regulation</keyword>
<dbReference type="InterPro" id="IPR036388">
    <property type="entry name" value="WH-like_DNA-bd_sf"/>
</dbReference>
<dbReference type="SMART" id="SM00351">
    <property type="entry name" value="PAX"/>
    <property type="match status" value="1"/>
</dbReference>
<keyword evidence="11" id="KW-1185">Reference proteome</keyword>
<reference evidence="10" key="2">
    <citation type="submission" date="2025-09" db="UniProtKB">
        <authorList>
            <consortium name="Ensembl"/>
        </authorList>
    </citation>
    <scope>IDENTIFICATION</scope>
</reference>
<dbReference type="Ensembl" id="ENSPCET00000006493.1">
    <property type="protein sequence ID" value="ENSPCEP00000006261.1"/>
    <property type="gene ID" value="ENSPCEG00000005059.1"/>
</dbReference>
<dbReference type="GO" id="GO:0000981">
    <property type="term" value="F:DNA-binding transcription factor activity, RNA polymerase II-specific"/>
    <property type="evidence" value="ECO:0007669"/>
    <property type="project" value="TreeGrafter"/>
</dbReference>
<comment type="similarity">
    <text evidence="2">Belongs to the paired homeobox family.</text>
</comment>
<evidence type="ECO:0000259" key="9">
    <source>
        <dbReference type="PROSITE" id="PS51057"/>
    </source>
</evidence>
<dbReference type="Proteomes" id="UP000694393">
    <property type="component" value="Unplaced"/>
</dbReference>
<evidence type="ECO:0000256" key="3">
    <source>
        <dbReference type="ARBA" id="ARBA00022473"/>
    </source>
</evidence>
<evidence type="ECO:0000313" key="10">
    <source>
        <dbReference type="Ensembl" id="ENSPCEP00000006261.1"/>
    </source>
</evidence>
<evidence type="ECO:0000313" key="11">
    <source>
        <dbReference type="Proteomes" id="UP000694393"/>
    </source>
</evidence>
<dbReference type="InterPro" id="IPR009057">
    <property type="entry name" value="Homeodomain-like_sf"/>
</dbReference>
<reference evidence="10" key="1">
    <citation type="submission" date="2025-08" db="UniProtKB">
        <authorList>
            <consortium name="Ensembl"/>
        </authorList>
    </citation>
    <scope>IDENTIFICATION</scope>
</reference>
<keyword evidence="8" id="KW-0539">Nucleus</keyword>
<name>A0A8C8RII0_9SAUR</name>
<keyword evidence="4" id="KW-0563">Paired box</keyword>
<feature type="domain" description="Paired" evidence="9">
    <location>
        <begin position="1"/>
        <end position="90"/>
    </location>
</feature>
<dbReference type="PROSITE" id="PS51057">
    <property type="entry name" value="PAIRED_2"/>
    <property type="match status" value="1"/>
</dbReference>
<dbReference type="PANTHER" id="PTHR45636">
    <property type="entry name" value="PAIRED BOX PROTEIN PAX-6-RELATED-RELATED"/>
    <property type="match status" value="1"/>
</dbReference>
<keyword evidence="7" id="KW-0804">Transcription</keyword>
<dbReference type="PANTHER" id="PTHR45636:SF8">
    <property type="entry name" value="PAIRED BOX PROTEIN PAX-4"/>
    <property type="match status" value="1"/>
</dbReference>
<sequence length="217" mass="24025">MLPDTLIVSNGCVSKILGRYHQTGAVEPKAMGGSKPRLATPEVVARIVQLKLEQPSIFAWEIRRMLHSEGVCTSERTPSVRHKKSQGRILGWREGLNSRDLFPAGPLIPSQPHTVSWALLYCHACLGHAAQDDFAPNSLAEFRRGQYPDIATREKLASATQLPDATIRVSGRNLQKRTWGLQETRSWIGVSSVSLLPKRLTAYWAALVGVLPADQRK</sequence>
<dbReference type="InterPro" id="IPR001356">
    <property type="entry name" value="HD"/>
</dbReference>
<evidence type="ECO:0000256" key="8">
    <source>
        <dbReference type="ARBA" id="ARBA00023242"/>
    </source>
</evidence>
<evidence type="ECO:0000256" key="4">
    <source>
        <dbReference type="ARBA" id="ARBA00022724"/>
    </source>
</evidence>
<protein>
    <submittedName>
        <fullName evidence="10">Paired box 4</fullName>
    </submittedName>
</protein>
<dbReference type="Pfam" id="PF00292">
    <property type="entry name" value="PAX"/>
    <property type="match status" value="1"/>
</dbReference>
<keyword evidence="6" id="KW-0238">DNA-binding</keyword>
<evidence type="ECO:0000256" key="5">
    <source>
        <dbReference type="ARBA" id="ARBA00023015"/>
    </source>
</evidence>
<dbReference type="InterPro" id="IPR001523">
    <property type="entry name" value="Paired_dom"/>
</dbReference>
<dbReference type="InterPro" id="IPR043565">
    <property type="entry name" value="PAX_fam"/>
</dbReference>
<dbReference type="GO" id="GO:0005634">
    <property type="term" value="C:nucleus"/>
    <property type="evidence" value="ECO:0007669"/>
    <property type="project" value="UniProtKB-SubCell"/>
</dbReference>
<evidence type="ECO:0000256" key="1">
    <source>
        <dbReference type="ARBA" id="ARBA00004123"/>
    </source>
</evidence>
<evidence type="ECO:0000256" key="2">
    <source>
        <dbReference type="ARBA" id="ARBA00005733"/>
    </source>
</evidence>
<evidence type="ECO:0000256" key="6">
    <source>
        <dbReference type="ARBA" id="ARBA00023125"/>
    </source>
</evidence>
<proteinExistence type="inferred from homology"/>
<evidence type="ECO:0000256" key="7">
    <source>
        <dbReference type="ARBA" id="ARBA00023163"/>
    </source>
</evidence>
<comment type="subcellular location">
    <subcellularLocation>
        <location evidence="1">Nucleus</location>
    </subcellularLocation>
</comment>
<keyword evidence="3" id="KW-0217">Developmental protein</keyword>
<dbReference type="PRINTS" id="PR00027">
    <property type="entry name" value="PAIREDBOX"/>
</dbReference>
<dbReference type="CDD" id="cd00086">
    <property type="entry name" value="homeodomain"/>
    <property type="match status" value="1"/>
</dbReference>
<organism evidence="10 11">
    <name type="scientific">Pelusios castaneus</name>
    <name type="common">West African mud turtle</name>
    <dbReference type="NCBI Taxonomy" id="367368"/>
    <lineage>
        <taxon>Eukaryota</taxon>
        <taxon>Metazoa</taxon>
        <taxon>Chordata</taxon>
        <taxon>Craniata</taxon>
        <taxon>Vertebrata</taxon>
        <taxon>Euteleostomi</taxon>
        <taxon>Archelosauria</taxon>
        <taxon>Testudinata</taxon>
        <taxon>Testudines</taxon>
        <taxon>Pleurodira</taxon>
        <taxon>Pelomedusidae</taxon>
        <taxon>Pelusios</taxon>
    </lineage>
</organism>
<dbReference type="SUPFAM" id="SSF46689">
    <property type="entry name" value="Homeodomain-like"/>
    <property type="match status" value="1"/>
</dbReference>
<accession>A0A8C8RII0</accession>
<dbReference type="AlphaFoldDB" id="A0A8C8RII0"/>